<keyword evidence="6 8" id="KW-0472">Membrane</keyword>
<dbReference type="SUPFAM" id="SSF48403">
    <property type="entry name" value="Ankyrin repeat"/>
    <property type="match status" value="1"/>
</dbReference>
<keyword evidence="4 8" id="KW-1133">Transmembrane helix</keyword>
<feature type="transmembrane region" description="Helical" evidence="8">
    <location>
        <begin position="377"/>
        <end position="410"/>
    </location>
</feature>
<proteinExistence type="inferred from homology"/>
<dbReference type="InterPro" id="IPR036770">
    <property type="entry name" value="Ankyrin_rpt-contain_sf"/>
</dbReference>
<feature type="transmembrane region" description="Helical" evidence="8">
    <location>
        <begin position="567"/>
        <end position="593"/>
    </location>
</feature>
<keyword evidence="3" id="KW-0677">Repeat</keyword>
<dbReference type="PROSITE" id="PS50088">
    <property type="entry name" value="ANK_REPEAT"/>
    <property type="match status" value="1"/>
</dbReference>
<feature type="transmembrane region" description="Helical" evidence="8">
    <location>
        <begin position="613"/>
        <end position="638"/>
    </location>
</feature>
<keyword evidence="5 7" id="KW-0040">ANK repeat</keyword>
<feature type="transmembrane region" description="Helical" evidence="8">
    <location>
        <begin position="431"/>
        <end position="451"/>
    </location>
</feature>
<keyword evidence="8" id="KW-0012">Acyltransferase</keyword>
<dbReference type="OMA" id="YLWYQLT"/>
<comment type="catalytic activity">
    <reaction evidence="8">
        <text>L-cysteinyl-[protein] + hexadecanoyl-CoA = S-hexadecanoyl-L-cysteinyl-[protein] + CoA</text>
        <dbReference type="Rhea" id="RHEA:36683"/>
        <dbReference type="Rhea" id="RHEA-COMP:10131"/>
        <dbReference type="Rhea" id="RHEA-COMP:11032"/>
        <dbReference type="ChEBI" id="CHEBI:29950"/>
        <dbReference type="ChEBI" id="CHEBI:57287"/>
        <dbReference type="ChEBI" id="CHEBI:57379"/>
        <dbReference type="ChEBI" id="CHEBI:74151"/>
        <dbReference type="EC" id="2.3.1.225"/>
    </reaction>
</comment>
<evidence type="ECO:0000256" key="6">
    <source>
        <dbReference type="ARBA" id="ARBA00023136"/>
    </source>
</evidence>
<dbReference type="InParanoid" id="D2VVY6"/>
<evidence type="ECO:0000313" key="11">
    <source>
        <dbReference type="Proteomes" id="UP000006671"/>
    </source>
</evidence>
<organism evidence="11">
    <name type="scientific">Naegleria gruberi</name>
    <name type="common">Amoeba</name>
    <dbReference type="NCBI Taxonomy" id="5762"/>
    <lineage>
        <taxon>Eukaryota</taxon>
        <taxon>Discoba</taxon>
        <taxon>Heterolobosea</taxon>
        <taxon>Tetramitia</taxon>
        <taxon>Eutetramitia</taxon>
        <taxon>Vahlkampfiidae</taxon>
        <taxon>Naegleria</taxon>
    </lineage>
</organism>
<dbReference type="SMART" id="SM00248">
    <property type="entry name" value="ANK"/>
    <property type="match status" value="5"/>
</dbReference>
<dbReference type="PANTHER" id="PTHR24161:SF85">
    <property type="entry name" value="PALMITOYLTRANSFERASE HIP14"/>
    <property type="match status" value="1"/>
</dbReference>
<evidence type="ECO:0000256" key="4">
    <source>
        <dbReference type="ARBA" id="ARBA00022989"/>
    </source>
</evidence>
<dbReference type="AlphaFoldDB" id="D2VVY6"/>
<keyword evidence="2 8" id="KW-0812">Transmembrane</keyword>
<evidence type="ECO:0000256" key="8">
    <source>
        <dbReference type="RuleBase" id="RU079119"/>
    </source>
</evidence>
<keyword evidence="8" id="KW-0808">Transferase</keyword>
<evidence type="ECO:0000313" key="10">
    <source>
        <dbReference type="EMBL" id="EFC38982.1"/>
    </source>
</evidence>
<feature type="transmembrane region" description="Helical" evidence="8">
    <location>
        <begin position="457"/>
        <end position="478"/>
    </location>
</feature>
<keyword evidence="11" id="KW-1185">Reference proteome</keyword>
<name>D2VVY6_NAEGR</name>
<feature type="domain" description="Palmitoyltransferase DHHC" evidence="9">
    <location>
        <begin position="523"/>
        <end position="647"/>
    </location>
</feature>
<dbReference type="EC" id="2.3.1.225" evidence="8"/>
<evidence type="ECO:0000259" key="9">
    <source>
        <dbReference type="Pfam" id="PF01529"/>
    </source>
</evidence>
<dbReference type="GO" id="GO:0016020">
    <property type="term" value="C:membrane"/>
    <property type="evidence" value="ECO:0007669"/>
    <property type="project" value="UniProtKB-SubCell"/>
</dbReference>
<evidence type="ECO:0000256" key="2">
    <source>
        <dbReference type="ARBA" id="ARBA00022692"/>
    </source>
</evidence>
<comment type="domain">
    <text evidence="8">The DHHC domain is required for palmitoyltransferase activity.</text>
</comment>
<dbReference type="PROSITE" id="PS50297">
    <property type="entry name" value="ANK_REP_REGION"/>
    <property type="match status" value="1"/>
</dbReference>
<dbReference type="Proteomes" id="UP000006671">
    <property type="component" value="Unassembled WGS sequence"/>
</dbReference>
<dbReference type="eggNOG" id="KOG0509">
    <property type="taxonomic scope" value="Eukaryota"/>
</dbReference>
<gene>
    <name evidence="10" type="ORF">NAEGRDRAFT_73185</name>
</gene>
<evidence type="ECO:0000256" key="7">
    <source>
        <dbReference type="PROSITE-ProRule" id="PRU00023"/>
    </source>
</evidence>
<dbReference type="Pfam" id="PF01529">
    <property type="entry name" value="DHHC"/>
    <property type="match status" value="1"/>
</dbReference>
<evidence type="ECO:0000256" key="1">
    <source>
        <dbReference type="ARBA" id="ARBA00004141"/>
    </source>
</evidence>
<sequence>MATFQYTIRNLFDSLQFNDAQTTKAILDQLSQNSSSDDNTFNINNICDDERFASPLHWACYYGNIDTIRLLLSYGASLKTYVKNRNVSSNNEQDIDSEYQTPLMWCVQGGSLPCLQFLIQHYMHSQHEMDESNMVRTLFKEHVQKRTGYNLLMLAIQDDHISIVQYLMYHLYSNENGNVELTTESIQDMYTKYLDNESHTILHWACYEGYEHQVKFIIQFFKYHSKERIEMLDFYQHLYNFIVAKDTFNRTAFHWIARKGYLNIMRYLLMEFLIAEKILGLTSLKEVISERDTVGNSVLDYVGYSDFLQGILNPLLELYKNNEHINDHLISKLKEQSLSERGFSNEELLTKKSIEILESQPVTISDMMKVKTLHYRFLIPIVVYPLFMIMLNIMPIYLAILIIPLVFYLHTKTKNYVIRVSGSKHHGNIRDLLFFGLFPSSILFGLMVLFYNILPIYYSSLFLILFIPSVSVCAYLWYQLTVNCDPGYYKDIQKENCVSVSSIDESFFKHRGWEIEGNYSHIYSSELLIRKPIRSKFDRVTDQIVIRFDHYCVYTLNPIGEKNHVKFLAFVYSVAISSFLFVNIAACSLYILVNDSDSSMLYVVLMENPCITIATAYFIVFSLFGSILSIQQTIAVMFNNTAFEMMKPDRHFYIVNSSNYSEYISKHYNGIVHYFIDIINPRTKYLNLFDKGIVENCKEFLFTNRPYYGRIFNLTTNPFVESFLTTHHIRVPFSINQQVGQQA</sequence>
<dbReference type="RefSeq" id="XP_002671726.1">
    <property type="nucleotide sequence ID" value="XM_002671680.1"/>
</dbReference>
<dbReference type="Pfam" id="PF12796">
    <property type="entry name" value="Ank_2"/>
    <property type="match status" value="2"/>
</dbReference>
<dbReference type="GO" id="GO:0019706">
    <property type="term" value="F:protein-cysteine S-palmitoyltransferase activity"/>
    <property type="evidence" value="ECO:0007669"/>
    <property type="project" value="UniProtKB-EC"/>
</dbReference>
<comment type="subcellular location">
    <subcellularLocation>
        <location evidence="1">Membrane</location>
        <topology evidence="1">Multi-pass membrane protein</topology>
    </subcellularLocation>
</comment>
<evidence type="ECO:0000256" key="5">
    <source>
        <dbReference type="ARBA" id="ARBA00023043"/>
    </source>
</evidence>
<dbReference type="InterPro" id="IPR002110">
    <property type="entry name" value="Ankyrin_rpt"/>
</dbReference>
<dbReference type="VEuPathDB" id="AmoebaDB:NAEGRDRAFT_73185"/>
<dbReference type="EMBL" id="GG738903">
    <property type="protein sequence ID" value="EFC38982.1"/>
    <property type="molecule type" value="Genomic_DNA"/>
</dbReference>
<comment type="similarity">
    <text evidence="8">Belongs to the DHHC palmitoyltransferase family.</text>
</comment>
<accession>D2VVY6</accession>
<dbReference type="STRING" id="5762.D2VVY6"/>
<dbReference type="InterPro" id="IPR001594">
    <property type="entry name" value="Palmitoyltrfase_DHHC"/>
</dbReference>
<dbReference type="PROSITE" id="PS50216">
    <property type="entry name" value="DHHC"/>
    <property type="match status" value="1"/>
</dbReference>
<reference evidence="10 11" key="1">
    <citation type="journal article" date="2010" name="Cell">
        <title>The genome of Naegleria gruberi illuminates early eukaryotic versatility.</title>
        <authorList>
            <person name="Fritz-Laylin L.K."/>
            <person name="Prochnik S.E."/>
            <person name="Ginger M.L."/>
            <person name="Dacks J.B."/>
            <person name="Carpenter M.L."/>
            <person name="Field M.C."/>
            <person name="Kuo A."/>
            <person name="Paredez A."/>
            <person name="Chapman J."/>
            <person name="Pham J."/>
            <person name="Shu S."/>
            <person name="Neupane R."/>
            <person name="Cipriano M."/>
            <person name="Mancuso J."/>
            <person name="Tu H."/>
            <person name="Salamov A."/>
            <person name="Lindquist E."/>
            <person name="Shapiro H."/>
            <person name="Lucas S."/>
            <person name="Grigoriev I.V."/>
            <person name="Cande W.Z."/>
            <person name="Fulton C."/>
            <person name="Rokhsar D.S."/>
            <person name="Dawson S.C."/>
        </authorList>
    </citation>
    <scope>NUCLEOTIDE SEQUENCE [LARGE SCALE GENOMIC DNA]</scope>
    <source>
        <strain evidence="10 11">NEG-M</strain>
    </source>
</reference>
<protein>
    <recommendedName>
        <fullName evidence="8">Palmitoyltransferase</fullName>
        <ecNumber evidence="8">2.3.1.225</ecNumber>
    </recommendedName>
</protein>
<dbReference type="Gene3D" id="1.25.40.20">
    <property type="entry name" value="Ankyrin repeat-containing domain"/>
    <property type="match status" value="2"/>
</dbReference>
<dbReference type="OrthoDB" id="6781668at2759"/>
<dbReference type="KEGG" id="ngr:NAEGRDRAFT_73185"/>
<feature type="repeat" description="ANK" evidence="7">
    <location>
        <begin position="51"/>
        <end position="83"/>
    </location>
</feature>
<dbReference type="GeneID" id="8854005"/>
<evidence type="ECO:0000256" key="3">
    <source>
        <dbReference type="ARBA" id="ARBA00022737"/>
    </source>
</evidence>
<dbReference type="PANTHER" id="PTHR24161">
    <property type="entry name" value="ANK_REP_REGION DOMAIN-CONTAINING PROTEIN-RELATED"/>
    <property type="match status" value="1"/>
</dbReference>